<accession>A0ABN7S2E3</accession>
<sequence length="234" mass="25221">MFPRLVSYLLAVFLRSHRYFPPLLVFLLGLMLLYTARPNPVMGSYAASSVLLYFVSAWIGTGFCGAIGEAQEHIAAVHTGSVRKYLIGKTMAVFACGLLLSLAALIYPVAAGSFDERVRAGEWLTALLAHVELAVLGGLAALILSQPVIRKGSLSAAMLLLVLILSIARDGILKEIGGGFAPLFIPLPPVAPVVDRLINPDADLSMQNAAVWIWPLVYGGVLYVLYLRLAEKKM</sequence>
<reference evidence="2 3" key="1">
    <citation type="submission" date="2021-04" db="EMBL/GenBank/DDBJ databases">
        <authorList>
            <person name="Rakotoarivonina H."/>
        </authorList>
    </citation>
    <scope>NUCLEOTIDE SEQUENCE [LARGE SCALE GENOMIC DNA]</scope>
    <source>
        <strain evidence="2 3">XE</strain>
    </source>
</reference>
<feature type="transmembrane region" description="Helical" evidence="1">
    <location>
        <begin position="20"/>
        <end position="38"/>
    </location>
</feature>
<evidence type="ECO:0000256" key="1">
    <source>
        <dbReference type="SAM" id="Phobius"/>
    </source>
</evidence>
<feature type="transmembrane region" description="Helical" evidence="1">
    <location>
        <begin position="209"/>
        <end position="229"/>
    </location>
</feature>
<evidence type="ECO:0000313" key="3">
    <source>
        <dbReference type="Proteomes" id="UP000681526"/>
    </source>
</evidence>
<proteinExistence type="predicted"/>
<keyword evidence="1" id="KW-0472">Membrane</keyword>
<keyword evidence="1" id="KW-1133">Transmembrane helix</keyword>
<gene>
    <name evidence="2" type="primary">txxe 2221</name>
    <name evidence="2" type="ORF">TXXE_11260</name>
</gene>
<dbReference type="RefSeq" id="WP_213484697.1">
    <property type="nucleotide sequence ID" value="NZ_CAJRAY010000050.1"/>
</dbReference>
<feature type="transmembrane region" description="Helical" evidence="1">
    <location>
        <begin position="123"/>
        <end position="144"/>
    </location>
</feature>
<name>A0ABN7S2E3_THEXY</name>
<dbReference type="EMBL" id="CAJRAY010000050">
    <property type="protein sequence ID" value="CAG5087831.1"/>
    <property type="molecule type" value="Genomic_DNA"/>
</dbReference>
<keyword evidence="1" id="KW-0812">Transmembrane</keyword>
<organism evidence="2 3">
    <name type="scientific">Thermobacillus xylanilyticus</name>
    <dbReference type="NCBI Taxonomy" id="76633"/>
    <lineage>
        <taxon>Bacteria</taxon>
        <taxon>Bacillati</taxon>
        <taxon>Bacillota</taxon>
        <taxon>Bacilli</taxon>
        <taxon>Bacillales</taxon>
        <taxon>Paenibacillaceae</taxon>
        <taxon>Thermobacillus</taxon>
    </lineage>
</organism>
<keyword evidence="3" id="KW-1185">Reference proteome</keyword>
<evidence type="ECO:0008006" key="4">
    <source>
        <dbReference type="Google" id="ProtNLM"/>
    </source>
</evidence>
<protein>
    <recommendedName>
        <fullName evidence="4">ABC transporter permease</fullName>
    </recommendedName>
</protein>
<feature type="transmembrane region" description="Helical" evidence="1">
    <location>
        <begin position="91"/>
        <end position="111"/>
    </location>
</feature>
<feature type="transmembrane region" description="Helical" evidence="1">
    <location>
        <begin position="156"/>
        <end position="173"/>
    </location>
</feature>
<feature type="transmembrane region" description="Helical" evidence="1">
    <location>
        <begin position="50"/>
        <end position="70"/>
    </location>
</feature>
<evidence type="ECO:0000313" key="2">
    <source>
        <dbReference type="EMBL" id="CAG5087831.1"/>
    </source>
</evidence>
<dbReference type="Proteomes" id="UP000681526">
    <property type="component" value="Unassembled WGS sequence"/>
</dbReference>
<comment type="caution">
    <text evidence="2">The sequence shown here is derived from an EMBL/GenBank/DDBJ whole genome shotgun (WGS) entry which is preliminary data.</text>
</comment>